<dbReference type="AlphaFoldDB" id="A0A0G9KAG8"/>
<dbReference type="Proteomes" id="UP000035514">
    <property type="component" value="Unassembled WGS sequence"/>
</dbReference>
<evidence type="ECO:0000313" key="2">
    <source>
        <dbReference type="EMBL" id="KLE01198.1"/>
    </source>
</evidence>
<dbReference type="InterPro" id="IPR024432">
    <property type="entry name" value="Put_RecE_PDDEXK-like_dom"/>
</dbReference>
<gene>
    <name evidence="2" type="ORF">AA20_04045</name>
</gene>
<comment type="caution">
    <text evidence="2">The sequence shown here is derived from an EMBL/GenBank/DDBJ whole genome shotgun (WGS) entry which is preliminary data.</text>
</comment>
<proteinExistence type="predicted"/>
<accession>A0A0G9KAG8</accession>
<evidence type="ECO:0000313" key="3">
    <source>
        <dbReference type="Proteomes" id="UP000035514"/>
    </source>
</evidence>
<dbReference type="InterPro" id="IPR011604">
    <property type="entry name" value="PDDEXK-like_dom_sf"/>
</dbReference>
<organism evidence="2 3">
    <name type="scientific">Aliarcobacter butzleri L348</name>
    <dbReference type="NCBI Taxonomy" id="1447256"/>
    <lineage>
        <taxon>Bacteria</taxon>
        <taxon>Pseudomonadati</taxon>
        <taxon>Campylobacterota</taxon>
        <taxon>Epsilonproteobacteria</taxon>
        <taxon>Campylobacterales</taxon>
        <taxon>Arcobacteraceae</taxon>
        <taxon>Aliarcobacter</taxon>
    </lineage>
</organism>
<protein>
    <recommendedName>
        <fullName evidence="1">Putative exodeoxyribonuclease 8 PDDEXK-like domain-containing protein</fullName>
    </recommendedName>
</protein>
<dbReference type="Gene3D" id="3.90.320.10">
    <property type="match status" value="1"/>
</dbReference>
<reference evidence="2 3" key="1">
    <citation type="submission" date="2014-01" db="EMBL/GenBank/DDBJ databases">
        <title>Development of a Comparative Genomic Fingerprinting Assay for High Resolution Genotyping of Arcobacter butzleri.</title>
        <authorList>
            <person name="Webb A.L."/>
            <person name="Inglis G.D."/>
            <person name="Kruczkiewicz P."/>
            <person name="Selinger L.B."/>
            <person name="Taboada E.N."/>
        </authorList>
    </citation>
    <scope>NUCLEOTIDE SEQUENCE [LARGE SCALE GENOMIC DNA]</scope>
    <source>
        <strain evidence="2 3">L348</strain>
    </source>
</reference>
<dbReference type="PATRIC" id="fig|1447256.3.peg.784"/>
<dbReference type="RefSeq" id="WP_046996431.1">
    <property type="nucleotide sequence ID" value="NZ_JAIQ01000071.1"/>
</dbReference>
<name>A0A0G9KAG8_9BACT</name>
<dbReference type="EMBL" id="JAIQ01000071">
    <property type="protein sequence ID" value="KLE01198.1"/>
    <property type="molecule type" value="Genomic_DNA"/>
</dbReference>
<evidence type="ECO:0000259" key="1">
    <source>
        <dbReference type="Pfam" id="PF12684"/>
    </source>
</evidence>
<dbReference type="Pfam" id="PF12684">
    <property type="entry name" value="DUF3799"/>
    <property type="match status" value="1"/>
</dbReference>
<sequence length="284" mass="32986">MSSPRDVIDVEIPSSKPKIKEGIFFDMPNKEYHEIDGLSSTQFQDLDLSVAIYDNRHLFKYDCEAFKIGTLNHTALLEPHLLDEYIETTTKTLESAATEKIKKDNPNKEVVPLGSIALAKERAYKVNLVYGPYIEQSLKEVSFIVFDEALGLYRKCRADLWLPKLGLVLDYKTSKEHRPELFRRNSISQYNYDIQSAWYIDTINMAIDKFNLPYPKVRNFGWIVSPNYEPYKPFGGIAMPDIIEKGRAKYTALVDKYISVKFENGEDELFKAWFTDEYLRNMNN</sequence>
<feature type="domain" description="Putative exodeoxyribonuclease 8 PDDEXK-like" evidence="1">
    <location>
        <begin position="55"/>
        <end position="209"/>
    </location>
</feature>